<gene>
    <name evidence="2" type="ORF">EJ02DRAFT_498235</name>
</gene>
<organism evidence="2 3">
    <name type="scientific">Clathrospora elynae</name>
    <dbReference type="NCBI Taxonomy" id="706981"/>
    <lineage>
        <taxon>Eukaryota</taxon>
        <taxon>Fungi</taxon>
        <taxon>Dikarya</taxon>
        <taxon>Ascomycota</taxon>
        <taxon>Pezizomycotina</taxon>
        <taxon>Dothideomycetes</taxon>
        <taxon>Pleosporomycetidae</taxon>
        <taxon>Pleosporales</taxon>
        <taxon>Diademaceae</taxon>
        <taxon>Clathrospora</taxon>
    </lineage>
</organism>
<feature type="region of interest" description="Disordered" evidence="1">
    <location>
        <begin position="83"/>
        <end position="108"/>
    </location>
</feature>
<feature type="non-terminal residue" evidence="2">
    <location>
        <position position="1"/>
    </location>
</feature>
<accession>A0A6A5SHY6</accession>
<dbReference type="InterPro" id="IPR015943">
    <property type="entry name" value="WD40/YVTN_repeat-like_dom_sf"/>
</dbReference>
<dbReference type="EMBL" id="ML976091">
    <property type="protein sequence ID" value="KAF1938989.1"/>
    <property type="molecule type" value="Genomic_DNA"/>
</dbReference>
<protein>
    <submittedName>
        <fullName evidence="2">Uncharacterized protein</fullName>
    </submittedName>
</protein>
<proteinExistence type="predicted"/>
<evidence type="ECO:0000256" key="1">
    <source>
        <dbReference type="SAM" id="MobiDB-lite"/>
    </source>
</evidence>
<dbReference type="OrthoDB" id="538223at2759"/>
<dbReference type="AlphaFoldDB" id="A0A6A5SHY6"/>
<dbReference type="Gene3D" id="2.130.10.10">
    <property type="entry name" value="YVTN repeat-like/Quinoprotein amine dehydrogenase"/>
    <property type="match status" value="1"/>
</dbReference>
<evidence type="ECO:0000313" key="2">
    <source>
        <dbReference type="EMBL" id="KAF1938989.1"/>
    </source>
</evidence>
<reference evidence="2" key="1">
    <citation type="journal article" date="2020" name="Stud. Mycol.">
        <title>101 Dothideomycetes genomes: a test case for predicting lifestyles and emergence of pathogens.</title>
        <authorList>
            <person name="Haridas S."/>
            <person name="Albert R."/>
            <person name="Binder M."/>
            <person name="Bloem J."/>
            <person name="Labutti K."/>
            <person name="Salamov A."/>
            <person name="Andreopoulos B."/>
            <person name="Baker S."/>
            <person name="Barry K."/>
            <person name="Bills G."/>
            <person name="Bluhm B."/>
            <person name="Cannon C."/>
            <person name="Castanera R."/>
            <person name="Culley D."/>
            <person name="Daum C."/>
            <person name="Ezra D."/>
            <person name="Gonzalez J."/>
            <person name="Henrissat B."/>
            <person name="Kuo A."/>
            <person name="Liang C."/>
            <person name="Lipzen A."/>
            <person name="Lutzoni F."/>
            <person name="Magnuson J."/>
            <person name="Mondo S."/>
            <person name="Nolan M."/>
            <person name="Ohm R."/>
            <person name="Pangilinan J."/>
            <person name="Park H.-J."/>
            <person name="Ramirez L."/>
            <person name="Alfaro M."/>
            <person name="Sun H."/>
            <person name="Tritt A."/>
            <person name="Yoshinaga Y."/>
            <person name="Zwiers L.-H."/>
            <person name="Turgeon B."/>
            <person name="Goodwin S."/>
            <person name="Spatafora J."/>
            <person name="Crous P."/>
            <person name="Grigoriev I."/>
        </authorList>
    </citation>
    <scope>NUCLEOTIDE SEQUENCE</scope>
    <source>
        <strain evidence="2">CBS 161.51</strain>
    </source>
</reference>
<feature type="compositionally biased region" description="Polar residues" evidence="1">
    <location>
        <begin position="89"/>
        <end position="108"/>
    </location>
</feature>
<evidence type="ECO:0000313" key="3">
    <source>
        <dbReference type="Proteomes" id="UP000800038"/>
    </source>
</evidence>
<name>A0A6A5SHY6_9PLEO</name>
<keyword evidence="3" id="KW-1185">Reference proteome</keyword>
<dbReference type="Proteomes" id="UP000800038">
    <property type="component" value="Unassembled WGS sequence"/>
</dbReference>
<sequence length="108" mass="11693">SLEAVVHNATRFTLAFQPALKEAPLQLYYAGLIFSPKASIIREMFSNEVPAWLVSGPRMAENWGPALQTLKGHAGGVRAVAFSPDGKTPQLSTSKPSQANRTSLAWLE</sequence>